<dbReference type="AlphaFoldDB" id="A0A0G0Z7B9"/>
<evidence type="ECO:0000256" key="1">
    <source>
        <dbReference type="ARBA" id="ARBA00022723"/>
    </source>
</evidence>
<dbReference type="PATRIC" id="fig|1618615.3.peg.234"/>
<comment type="caution">
    <text evidence="3">The sequence shown here is derived from an EMBL/GenBank/DDBJ whole genome shotgun (WGS) entry which is preliminary data.</text>
</comment>
<dbReference type="EMBL" id="LCDB01000007">
    <property type="protein sequence ID" value="KKS44544.1"/>
    <property type="molecule type" value="Genomic_DNA"/>
</dbReference>
<organism evidence="3 4">
    <name type="scientific">Candidatus Azambacteria bacterium GW2011_GWB1_42_17</name>
    <dbReference type="NCBI Taxonomy" id="1618615"/>
    <lineage>
        <taxon>Bacteria</taxon>
        <taxon>Candidatus Azamiibacteriota</taxon>
    </lineage>
</organism>
<keyword evidence="2" id="KW-0413">Isomerase</keyword>
<dbReference type="InterPro" id="IPR000056">
    <property type="entry name" value="Ribul_P_3_epim-like"/>
</dbReference>
<dbReference type="Pfam" id="PF00834">
    <property type="entry name" value="Ribul_P_3_epim"/>
    <property type="match status" value="1"/>
</dbReference>
<dbReference type="GO" id="GO:0005975">
    <property type="term" value="P:carbohydrate metabolic process"/>
    <property type="evidence" value="ECO:0007669"/>
    <property type="project" value="InterPro"/>
</dbReference>
<dbReference type="GO" id="GO:0046872">
    <property type="term" value="F:metal ion binding"/>
    <property type="evidence" value="ECO:0007669"/>
    <property type="project" value="UniProtKB-KW"/>
</dbReference>
<proteinExistence type="predicted"/>
<dbReference type="InterPro" id="IPR011060">
    <property type="entry name" value="RibuloseP-bd_barrel"/>
</dbReference>
<evidence type="ECO:0000313" key="3">
    <source>
        <dbReference type="EMBL" id="KKS44544.1"/>
    </source>
</evidence>
<dbReference type="GO" id="GO:0016857">
    <property type="term" value="F:racemase and epimerase activity, acting on carbohydrates and derivatives"/>
    <property type="evidence" value="ECO:0007669"/>
    <property type="project" value="InterPro"/>
</dbReference>
<protein>
    <submittedName>
        <fullName evidence="3">Ribulose-phosphate 3-epimerase</fullName>
    </submittedName>
</protein>
<dbReference type="InterPro" id="IPR013785">
    <property type="entry name" value="Aldolase_TIM"/>
</dbReference>
<reference evidence="3 4" key="1">
    <citation type="journal article" date="2015" name="Nature">
        <title>rRNA introns, odd ribosomes, and small enigmatic genomes across a large radiation of phyla.</title>
        <authorList>
            <person name="Brown C.T."/>
            <person name="Hug L.A."/>
            <person name="Thomas B.C."/>
            <person name="Sharon I."/>
            <person name="Castelle C.J."/>
            <person name="Singh A."/>
            <person name="Wilkins M.J."/>
            <person name="Williams K.H."/>
            <person name="Banfield J.F."/>
        </authorList>
    </citation>
    <scope>NUCLEOTIDE SEQUENCE [LARGE SCALE GENOMIC DNA]</scope>
</reference>
<dbReference type="Gene3D" id="3.20.20.70">
    <property type="entry name" value="Aldolase class I"/>
    <property type="match status" value="1"/>
</dbReference>
<dbReference type="SUPFAM" id="SSF51366">
    <property type="entry name" value="Ribulose-phoshate binding barrel"/>
    <property type="match status" value="1"/>
</dbReference>
<dbReference type="PANTHER" id="PTHR11749">
    <property type="entry name" value="RIBULOSE-5-PHOSPHATE-3-EPIMERASE"/>
    <property type="match status" value="1"/>
</dbReference>
<name>A0A0G0Z7B9_9BACT</name>
<evidence type="ECO:0000313" key="4">
    <source>
        <dbReference type="Proteomes" id="UP000033986"/>
    </source>
</evidence>
<dbReference type="Proteomes" id="UP000033986">
    <property type="component" value="Unassembled WGS sequence"/>
</dbReference>
<keyword evidence="1" id="KW-0479">Metal-binding</keyword>
<sequence length="224" mass="24843">MAQIIPALIVADTYLYNDFEELKDKFEKIKPFLADLGGWIQVDITDGEFVTSKTNLGLEELAYFTKSANVEFHLMVLRLRDSIDRWIGLGPKRIIFHIEASGPEDIKNIIEKCRRAQIEVGLALNPETPTSSLKPWLDEIDVVMFMGVYPGHGGQDLISDAVTKIRLLRYSHSGIKIEIDGGVKVDNILQLKEAGADIFAIGSGILAMPDVGQAIADFKNVLSK</sequence>
<evidence type="ECO:0000256" key="2">
    <source>
        <dbReference type="ARBA" id="ARBA00023235"/>
    </source>
</evidence>
<accession>A0A0G0Z7B9</accession>
<gene>
    <name evidence="3" type="ORF">UV07_C0007G0031</name>
</gene>